<evidence type="ECO:0000313" key="2">
    <source>
        <dbReference type="Proteomes" id="UP000499080"/>
    </source>
</evidence>
<dbReference type="AlphaFoldDB" id="A0A4Y2E8W4"/>
<comment type="caution">
    <text evidence="1">The sequence shown here is derived from an EMBL/GenBank/DDBJ whole genome shotgun (WGS) entry which is preliminary data.</text>
</comment>
<protein>
    <submittedName>
        <fullName evidence="1">Uncharacterized protein</fullName>
    </submittedName>
</protein>
<evidence type="ECO:0000313" key="1">
    <source>
        <dbReference type="EMBL" id="GBM25560.1"/>
    </source>
</evidence>
<dbReference type="OrthoDB" id="6781249at2759"/>
<name>A0A4Y2E8W4_ARAVE</name>
<keyword evidence="2" id="KW-1185">Reference proteome</keyword>
<proteinExistence type="predicted"/>
<organism evidence="1 2">
    <name type="scientific">Araneus ventricosus</name>
    <name type="common">Orbweaver spider</name>
    <name type="synonym">Epeira ventricosa</name>
    <dbReference type="NCBI Taxonomy" id="182803"/>
    <lineage>
        <taxon>Eukaryota</taxon>
        <taxon>Metazoa</taxon>
        <taxon>Ecdysozoa</taxon>
        <taxon>Arthropoda</taxon>
        <taxon>Chelicerata</taxon>
        <taxon>Arachnida</taxon>
        <taxon>Araneae</taxon>
        <taxon>Araneomorphae</taxon>
        <taxon>Entelegynae</taxon>
        <taxon>Araneoidea</taxon>
        <taxon>Araneidae</taxon>
        <taxon>Araneus</taxon>
    </lineage>
</organism>
<sequence>MDILMLKEDKVKIKDIFYSSKDLWNSNLVIECKKSILFLHAISGSDTTSGLYGKGKLQEVQLFNHGKYLYMYTNICIPNMYTNVIVPAYLYDTIIFFVLFFDDVYCFGINAALASTVLTQSRTTQVSSDTFAFFPTAFITSTST</sequence>
<gene>
    <name evidence="1" type="ORF">AVEN_272554_1</name>
</gene>
<dbReference type="EMBL" id="BGPR01000540">
    <property type="protein sequence ID" value="GBM25560.1"/>
    <property type="molecule type" value="Genomic_DNA"/>
</dbReference>
<reference evidence="1 2" key="1">
    <citation type="journal article" date="2019" name="Sci. Rep.">
        <title>Orb-weaving spider Araneus ventricosus genome elucidates the spidroin gene catalogue.</title>
        <authorList>
            <person name="Kono N."/>
            <person name="Nakamura H."/>
            <person name="Ohtoshi R."/>
            <person name="Moran D.A.P."/>
            <person name="Shinohara A."/>
            <person name="Yoshida Y."/>
            <person name="Fujiwara M."/>
            <person name="Mori M."/>
            <person name="Tomita M."/>
            <person name="Arakawa K."/>
        </authorList>
    </citation>
    <scope>NUCLEOTIDE SEQUENCE [LARGE SCALE GENOMIC DNA]</scope>
</reference>
<accession>A0A4Y2E8W4</accession>
<dbReference type="Proteomes" id="UP000499080">
    <property type="component" value="Unassembled WGS sequence"/>
</dbReference>